<dbReference type="InterPro" id="IPR000515">
    <property type="entry name" value="MetI-like"/>
</dbReference>
<evidence type="ECO:0000313" key="14">
    <source>
        <dbReference type="Proteomes" id="UP000515591"/>
    </source>
</evidence>
<feature type="transmembrane region" description="Helical" evidence="8">
    <location>
        <begin position="282"/>
        <end position="310"/>
    </location>
</feature>
<dbReference type="PANTHER" id="PTHR43357">
    <property type="entry name" value="INNER MEMBRANE ABC TRANSPORTER PERMEASE PROTEIN YDCV"/>
    <property type="match status" value="1"/>
</dbReference>
<evidence type="ECO:0000256" key="7">
    <source>
        <dbReference type="ARBA" id="ARBA00023136"/>
    </source>
</evidence>
<evidence type="ECO:0000256" key="1">
    <source>
        <dbReference type="ARBA" id="ARBA00004429"/>
    </source>
</evidence>
<comment type="similarity">
    <text evidence="8">Belongs to the binding-protein-dependent transport system permease family.</text>
</comment>
<dbReference type="STRING" id="319939.SAMN05216263_110183"/>
<dbReference type="Proteomes" id="UP001273935">
    <property type="component" value="Unassembled WGS sequence"/>
</dbReference>
<keyword evidence="15" id="KW-1185">Reference proteome</keyword>
<dbReference type="PROSITE" id="PS50928">
    <property type="entry name" value="ABC_TM1"/>
    <property type="match status" value="2"/>
</dbReference>
<feature type="transmembrane region" description="Helical" evidence="8">
    <location>
        <begin position="392"/>
        <end position="411"/>
    </location>
</feature>
<feature type="transmembrane region" description="Helical" evidence="8">
    <location>
        <begin position="108"/>
        <end position="130"/>
    </location>
</feature>
<evidence type="ECO:0000313" key="11">
    <source>
        <dbReference type="EMBL" id="MDV3439957.1"/>
    </source>
</evidence>
<feature type="transmembrane region" description="Helical" evidence="8">
    <location>
        <begin position="181"/>
        <end position="207"/>
    </location>
</feature>
<proteinExistence type="inferred from homology"/>
<feature type="transmembrane region" description="Helical" evidence="8">
    <location>
        <begin position="136"/>
        <end position="160"/>
    </location>
</feature>
<dbReference type="EMBL" id="JAWJUL010000034">
    <property type="protein sequence ID" value="MDV3439957.1"/>
    <property type="molecule type" value="Genomic_DNA"/>
</dbReference>
<keyword evidence="5 8" id="KW-0812">Transmembrane</keyword>
<keyword evidence="2 8" id="KW-0813">Transport</keyword>
<dbReference type="EMBL" id="AP022213">
    <property type="protein sequence ID" value="BBT18523.1"/>
    <property type="molecule type" value="Genomic_DNA"/>
</dbReference>
<evidence type="ECO:0000256" key="5">
    <source>
        <dbReference type="ARBA" id="ARBA00022692"/>
    </source>
</evidence>
<sequence>MHAEAVDPALPDTPSLVPSRRRRTPPIWLQVPVMALLLVAALPLFYVAVRSWESGWHTAWQLLWRPFVFHLLGNTLKLMVAVTAGCALLGLALAWCVERSDLRGRRQWNVLLCLPFAIPAFVAGFSWISLSPLFEGLWGTVLVMVLSKYPLVYLPVMATLRNLDPALEESARMLGYTRRQVFWRVTLPLLRPVLMGTSLLVALHMLVEFGAPSIMRYQTFTTAIYQQFELEFSNANAAMLSALLLALCMLLMGLELRLRGRGHARTGQGVARRIAPVRLGHWDWLVQGVLVALVVVGSLVPLVTLGFWIHEGSSAAFPLGDILRTLGSSLYLSFGGALISCLLALPVCLVVVRYHGRLARLADRLPYLLHALPGLVIALSLVFFALGYAPSLYQTTLLLLVAYALLFMPMAQSPLRVALEKASPQLEEAARTLGQTPFLAFLRVTLPIIFPAIGAGFVLVFLDCMKELTATLILGPTGLDTLATAVWSHTANLEYAAAAPYAALIVLVSGLPVYLLTTRAYLGRRG</sequence>
<evidence type="ECO:0000256" key="8">
    <source>
        <dbReference type="RuleBase" id="RU363032"/>
    </source>
</evidence>
<evidence type="ECO:0000259" key="9">
    <source>
        <dbReference type="PROSITE" id="PS50928"/>
    </source>
</evidence>
<feature type="transmembrane region" description="Helical" evidence="8">
    <location>
        <begin position="367"/>
        <end position="386"/>
    </location>
</feature>
<evidence type="ECO:0000313" key="13">
    <source>
        <dbReference type="Proteomes" id="UP000461288"/>
    </source>
</evidence>
<keyword evidence="3" id="KW-1003">Cell membrane</keyword>
<reference evidence="10 14" key="1">
    <citation type="submission" date="2019-12" db="EMBL/GenBank/DDBJ databases">
        <title>complete genome sequences of Pseudomonas otitidis str. WP8-S17-CRE-03 isolated from wastewater treatment plant effluent.</title>
        <authorList>
            <person name="Sekizuka T."/>
            <person name="Itokawa K."/>
            <person name="Yatsu K."/>
            <person name="Inamine Y."/>
            <person name="Kuroda M."/>
        </authorList>
    </citation>
    <scope>NUCLEOTIDE SEQUENCE [LARGE SCALE GENOMIC DNA]</scope>
    <source>
        <strain evidence="10 14">WP8-S17-CRE-03</strain>
    </source>
</reference>
<name>A0A1I0UED7_9GAMM</name>
<keyword evidence="6 8" id="KW-1133">Transmembrane helix</keyword>
<dbReference type="AlphaFoldDB" id="A0A1I0UED7"/>
<comment type="subcellular location">
    <subcellularLocation>
        <location evidence="1">Cell inner membrane</location>
        <topology evidence="1">Multi-pass membrane protein</topology>
    </subcellularLocation>
    <subcellularLocation>
        <location evidence="8">Cell membrane</location>
        <topology evidence="8">Multi-pass membrane protein</topology>
    </subcellularLocation>
</comment>
<reference evidence="12 13" key="2">
    <citation type="submission" date="2019-12" db="EMBL/GenBank/DDBJ databases">
        <title>Draft genome sequence of Pseudomonas otitidis recovered from a chicken carcass.</title>
        <authorList>
            <person name="Vieira T.R."/>
            <person name="Oliviera E.F.C."/>
            <person name="Silva N.M.V."/>
            <person name="Sambrano G.E."/>
            <person name="Cibulski S.P."/>
            <person name="Cardoso M.R.I."/>
        </authorList>
    </citation>
    <scope>NUCLEOTIDE SEQUENCE [LARGE SCALE GENOMIC DNA]</scope>
    <source>
        <strain evidence="12 13">25_K</strain>
    </source>
</reference>
<evidence type="ECO:0000313" key="10">
    <source>
        <dbReference type="EMBL" id="BBT18523.1"/>
    </source>
</evidence>
<dbReference type="PANTHER" id="PTHR43357:SF3">
    <property type="entry name" value="FE(3+)-TRANSPORT SYSTEM PERMEASE PROTEIN FBPB 2"/>
    <property type="match status" value="1"/>
</dbReference>
<accession>A0A1I0UED7</accession>
<dbReference type="InterPro" id="IPR035906">
    <property type="entry name" value="MetI-like_sf"/>
</dbReference>
<dbReference type="GO" id="GO:0005886">
    <property type="term" value="C:plasma membrane"/>
    <property type="evidence" value="ECO:0007669"/>
    <property type="project" value="UniProtKB-SubCell"/>
</dbReference>
<dbReference type="SUPFAM" id="SSF161098">
    <property type="entry name" value="MetI-like"/>
    <property type="match status" value="2"/>
</dbReference>
<dbReference type="Gene3D" id="1.10.3720.10">
    <property type="entry name" value="MetI-like"/>
    <property type="match status" value="2"/>
</dbReference>
<organism evidence="12 13">
    <name type="scientific">Metapseudomonas otitidis</name>
    <dbReference type="NCBI Taxonomy" id="319939"/>
    <lineage>
        <taxon>Bacteria</taxon>
        <taxon>Pseudomonadati</taxon>
        <taxon>Pseudomonadota</taxon>
        <taxon>Gammaproteobacteria</taxon>
        <taxon>Pseudomonadales</taxon>
        <taxon>Pseudomonadaceae</taxon>
        <taxon>Metapseudomonas</taxon>
    </lineage>
</organism>
<dbReference type="Proteomes" id="UP000515591">
    <property type="component" value="Chromosome"/>
</dbReference>
<feature type="transmembrane region" description="Helical" evidence="8">
    <location>
        <begin position="27"/>
        <end position="49"/>
    </location>
</feature>
<dbReference type="EMBL" id="WTFN01000025">
    <property type="protein sequence ID" value="MWK56752.1"/>
    <property type="molecule type" value="Genomic_DNA"/>
</dbReference>
<feature type="domain" description="ABC transmembrane type-1" evidence="9">
    <location>
        <begin position="72"/>
        <end position="256"/>
    </location>
</feature>
<evidence type="ECO:0000256" key="4">
    <source>
        <dbReference type="ARBA" id="ARBA00022519"/>
    </source>
</evidence>
<gene>
    <name evidence="10" type="primary">hitB</name>
    <name evidence="12" type="ORF">GO594_12255</name>
    <name evidence="11" type="ORF">R0G64_11020</name>
    <name evidence="10" type="ORF">WP8S17C03_45720</name>
</gene>
<dbReference type="CDD" id="cd06261">
    <property type="entry name" value="TM_PBP2"/>
    <property type="match status" value="2"/>
</dbReference>
<feature type="transmembrane region" description="Helical" evidence="8">
    <location>
        <begin position="495"/>
        <end position="516"/>
    </location>
</feature>
<feature type="transmembrane region" description="Helical" evidence="8">
    <location>
        <begin position="330"/>
        <end position="355"/>
    </location>
</feature>
<dbReference type="Proteomes" id="UP000461288">
    <property type="component" value="Unassembled WGS sequence"/>
</dbReference>
<feature type="transmembrane region" description="Helical" evidence="8">
    <location>
        <begin position="69"/>
        <end position="96"/>
    </location>
</feature>
<dbReference type="Pfam" id="PF00528">
    <property type="entry name" value="BPD_transp_1"/>
    <property type="match status" value="2"/>
</dbReference>
<keyword evidence="4" id="KW-0997">Cell inner membrane</keyword>
<evidence type="ECO:0000313" key="12">
    <source>
        <dbReference type="EMBL" id="MWK56752.1"/>
    </source>
</evidence>
<evidence type="ECO:0000313" key="15">
    <source>
        <dbReference type="Proteomes" id="UP001273935"/>
    </source>
</evidence>
<evidence type="ECO:0000256" key="3">
    <source>
        <dbReference type="ARBA" id="ARBA00022475"/>
    </source>
</evidence>
<keyword evidence="7 8" id="KW-0472">Membrane</keyword>
<evidence type="ECO:0000256" key="6">
    <source>
        <dbReference type="ARBA" id="ARBA00022989"/>
    </source>
</evidence>
<feature type="domain" description="ABC transmembrane type-1" evidence="9">
    <location>
        <begin position="326"/>
        <end position="517"/>
    </location>
</feature>
<feature type="transmembrane region" description="Helical" evidence="8">
    <location>
        <begin position="237"/>
        <end position="256"/>
    </location>
</feature>
<reference evidence="11 15" key="3">
    <citation type="submission" date="2023-10" db="EMBL/GenBank/DDBJ databases">
        <title>Pseudomonas otitidis isolated from a paediatric patient with cystic fibrosis in Chile.</title>
        <authorList>
            <person name="Amsteins-Romero L."/>
            <person name="Opazo-Capurro A."/>
            <person name="Matus-Kohler M."/>
            <person name="Gonzalez-Rocha G."/>
        </authorList>
    </citation>
    <scope>NUCLEOTIDE SEQUENCE [LARGE SCALE GENOMIC DNA]</scope>
    <source>
        <strain evidence="11 15">P-714</strain>
    </source>
</reference>
<evidence type="ECO:0000256" key="2">
    <source>
        <dbReference type="ARBA" id="ARBA00022448"/>
    </source>
</evidence>
<dbReference type="GO" id="GO:0055085">
    <property type="term" value="P:transmembrane transport"/>
    <property type="evidence" value="ECO:0007669"/>
    <property type="project" value="InterPro"/>
</dbReference>
<feature type="transmembrane region" description="Helical" evidence="8">
    <location>
        <begin position="440"/>
        <end position="462"/>
    </location>
</feature>
<protein>
    <submittedName>
        <fullName evidence="12">ABC transporter permease subunit</fullName>
    </submittedName>
    <submittedName>
        <fullName evidence="10">Iron (III)-transporter permease HitB</fullName>
    </submittedName>
    <submittedName>
        <fullName evidence="11">Iron ABC transporter permease</fullName>
    </submittedName>
</protein>